<sequence>MSLEISKELKRKARSREQFAQIFSYAALTLIKKIGFLSRKLR</sequence>
<comment type="caution">
    <text evidence="1">The sequence shown here is derived from an EMBL/GenBank/DDBJ whole genome shotgun (WGS) entry which is preliminary data.</text>
</comment>
<name>A0A0F6IHK1_LEPIR</name>
<evidence type="ECO:0000313" key="1">
    <source>
        <dbReference type="EMBL" id="EMJ37526.1"/>
    </source>
</evidence>
<evidence type="ECO:0000313" key="2">
    <source>
        <dbReference type="Proteomes" id="UP000012164"/>
    </source>
</evidence>
<dbReference type="Proteomes" id="UP000012164">
    <property type="component" value="Unassembled WGS sequence"/>
</dbReference>
<accession>A0A0F6IHK1</accession>
<reference evidence="1 2" key="1">
    <citation type="submission" date="2013-01" db="EMBL/GenBank/DDBJ databases">
        <authorList>
            <person name="Harkins D.M."/>
            <person name="Durkin A.S."/>
            <person name="Brinkac L.M."/>
            <person name="Haft D.H."/>
            <person name="Selengut J.D."/>
            <person name="Sanka R."/>
            <person name="DePew J."/>
            <person name="Purushe J."/>
            <person name="Peacock S.J."/>
            <person name="Thaipadungpanit J."/>
            <person name="Wuthiekanun V.W."/>
            <person name="Day N.P."/>
            <person name="Vinetz J.M."/>
            <person name="Sutton G.G."/>
            <person name="Nierman W.C."/>
            <person name="Fouts D.E."/>
        </authorList>
    </citation>
    <scope>NUCLEOTIDE SEQUENCE [LARGE SCALE GENOMIC DNA]</scope>
    <source>
        <strain evidence="1 2">FPW1039</strain>
    </source>
</reference>
<protein>
    <submittedName>
        <fullName evidence="1">Uncharacterized protein</fullName>
    </submittedName>
</protein>
<dbReference type="EMBL" id="AKWR02000082">
    <property type="protein sequence ID" value="EMJ37526.1"/>
    <property type="molecule type" value="Genomic_DNA"/>
</dbReference>
<organism evidence="1 2">
    <name type="scientific">Leptospira interrogans str. FPW1039</name>
    <dbReference type="NCBI Taxonomy" id="1193040"/>
    <lineage>
        <taxon>Bacteria</taxon>
        <taxon>Pseudomonadati</taxon>
        <taxon>Spirochaetota</taxon>
        <taxon>Spirochaetia</taxon>
        <taxon>Leptospirales</taxon>
        <taxon>Leptospiraceae</taxon>
        <taxon>Leptospira</taxon>
    </lineage>
</organism>
<gene>
    <name evidence="1" type="ORF">LEP1GSC079_0812</name>
</gene>
<proteinExistence type="predicted"/>
<dbReference type="AlphaFoldDB" id="A0A0F6IHK1"/>